<dbReference type="Proteomes" id="UP000241447">
    <property type="component" value="Chromosome"/>
</dbReference>
<protein>
    <submittedName>
        <fullName evidence="1">Uncharacterized protein</fullName>
    </submittedName>
</protein>
<dbReference type="AlphaFoldDB" id="A0A2R4LZB8"/>
<organism evidence="1 2">
    <name type="scientific">Celeribacter baekdonensis</name>
    <dbReference type="NCBI Taxonomy" id="875171"/>
    <lineage>
        <taxon>Bacteria</taxon>
        <taxon>Pseudomonadati</taxon>
        <taxon>Pseudomonadota</taxon>
        <taxon>Alphaproteobacteria</taxon>
        <taxon>Rhodobacterales</taxon>
        <taxon>Roseobacteraceae</taxon>
        <taxon>Celeribacter</taxon>
    </lineage>
</organism>
<gene>
    <name evidence="1" type="ORF">DA792_03600</name>
</gene>
<accession>A0A2R4LZB8</accession>
<reference evidence="1 2" key="1">
    <citation type="submission" date="2018-03" db="EMBL/GenBank/DDBJ databases">
        <title>The Complete Genome of Celeribacter baekdonensis strain LH4, a Thiosulfate-Oxidizing Alphaproteobacterium Isolated from Gulf of Mexico Continental Slope Sediments.</title>
        <authorList>
            <person name="Flood B.E."/>
            <person name="Bailey J.V."/>
            <person name="Leprich D."/>
        </authorList>
    </citation>
    <scope>NUCLEOTIDE SEQUENCE [LARGE SCALE GENOMIC DNA]</scope>
    <source>
        <strain evidence="1 2">LH4</strain>
    </source>
</reference>
<sequence length="63" mass="6369">MPLGGIRLSVLILLTGLALVEAQPAKAAFPNSKKHVVLPEISTPIAPPLTVGGGTEDAAPLSE</sequence>
<dbReference type="EMBL" id="CP028475">
    <property type="protein sequence ID" value="AVW90280.1"/>
    <property type="molecule type" value="Genomic_DNA"/>
</dbReference>
<evidence type="ECO:0000313" key="1">
    <source>
        <dbReference type="EMBL" id="AVW90280.1"/>
    </source>
</evidence>
<evidence type="ECO:0000313" key="2">
    <source>
        <dbReference type="Proteomes" id="UP000241447"/>
    </source>
</evidence>
<name>A0A2R4LZB8_9RHOB</name>
<proteinExistence type="predicted"/>
<dbReference type="KEGG" id="cbak:DA792_03600"/>